<organism evidence="2">
    <name type="scientific">Tanacetum cinerariifolium</name>
    <name type="common">Dalmatian daisy</name>
    <name type="synonym">Chrysanthemum cinerariifolium</name>
    <dbReference type="NCBI Taxonomy" id="118510"/>
    <lineage>
        <taxon>Eukaryota</taxon>
        <taxon>Viridiplantae</taxon>
        <taxon>Streptophyta</taxon>
        <taxon>Embryophyta</taxon>
        <taxon>Tracheophyta</taxon>
        <taxon>Spermatophyta</taxon>
        <taxon>Magnoliopsida</taxon>
        <taxon>eudicotyledons</taxon>
        <taxon>Gunneridae</taxon>
        <taxon>Pentapetalae</taxon>
        <taxon>asterids</taxon>
        <taxon>campanulids</taxon>
        <taxon>Asterales</taxon>
        <taxon>Asteraceae</taxon>
        <taxon>Asteroideae</taxon>
        <taxon>Anthemideae</taxon>
        <taxon>Anthemidinae</taxon>
        <taxon>Tanacetum</taxon>
    </lineage>
</organism>
<proteinExistence type="predicted"/>
<feature type="region of interest" description="Disordered" evidence="1">
    <location>
        <begin position="266"/>
        <end position="285"/>
    </location>
</feature>
<feature type="region of interest" description="Disordered" evidence="1">
    <location>
        <begin position="1"/>
        <end position="20"/>
    </location>
</feature>
<dbReference type="AlphaFoldDB" id="A0A699JXW1"/>
<protein>
    <recommendedName>
        <fullName evidence="3">Reverse transcriptase domain-containing protein</fullName>
    </recommendedName>
</protein>
<accession>A0A699JXW1</accession>
<reference evidence="2" key="1">
    <citation type="journal article" date="2019" name="Sci. Rep.">
        <title>Draft genome of Tanacetum cinerariifolium, the natural source of mosquito coil.</title>
        <authorList>
            <person name="Yamashiro T."/>
            <person name="Shiraishi A."/>
            <person name="Satake H."/>
            <person name="Nakayama K."/>
        </authorList>
    </citation>
    <scope>NUCLEOTIDE SEQUENCE</scope>
</reference>
<evidence type="ECO:0000313" key="2">
    <source>
        <dbReference type="EMBL" id="GFA59357.1"/>
    </source>
</evidence>
<comment type="caution">
    <text evidence="2">The sequence shown here is derived from an EMBL/GenBank/DDBJ whole genome shotgun (WGS) entry which is preliminary data.</text>
</comment>
<evidence type="ECO:0008006" key="3">
    <source>
        <dbReference type="Google" id="ProtNLM"/>
    </source>
</evidence>
<name>A0A699JXW1_TANCI</name>
<evidence type="ECO:0000256" key="1">
    <source>
        <dbReference type="SAM" id="MobiDB-lite"/>
    </source>
</evidence>
<dbReference type="EMBL" id="BKCJ010451628">
    <property type="protein sequence ID" value="GFA59357.1"/>
    <property type="molecule type" value="Genomic_DNA"/>
</dbReference>
<sequence length="359" mass="40893">MGYEHLSITPEMGSDEVTESNAKNLLSIPNECKVTSEDKRECDVPICENSYTIDDNHSEISSDDESFEDIEYVDASLPDPEITSVEEENVLHQEEKEIDLEDIQDIVLREKLFSINRLIDNIESLKDKPTPVCVFNSSTLIPIFEESDKSLLDNFSPEFETFCDHTKETRSGNTITHANYSIPEYDSFRFEIEPDQDKLFSAAMNDIYDNSSNDPLLEELNLFLATDHSIPPGIENFYDPEGDIRFLEALLIDDFIPFSVNESFDFENDPSTPRPPPKPPDEETNPEVISIVMENIDAPNESFDPGGEIFVSTNDEYVDYFPFMFVTQIFLPYLIFPEISPLFLSAESEDTIFDPGISD</sequence>
<gene>
    <name evidence="2" type="ORF">Tci_631329</name>
</gene>